<feature type="region of interest" description="Disordered" evidence="1">
    <location>
        <begin position="1"/>
        <end position="31"/>
    </location>
</feature>
<evidence type="ECO:0000259" key="2">
    <source>
        <dbReference type="Pfam" id="PF13259"/>
    </source>
</evidence>
<dbReference type="InterPro" id="IPR025124">
    <property type="entry name" value="Gag1-like_clamp"/>
</dbReference>
<dbReference type="AlphaFoldDB" id="A0AAN7JCX0"/>
<comment type="caution">
    <text evidence="3">The sequence shown here is derived from an EMBL/GenBank/DDBJ whole genome shotgun (WGS) entry which is preliminary data.</text>
</comment>
<feature type="compositionally biased region" description="Low complexity" evidence="1">
    <location>
        <begin position="1"/>
        <end position="18"/>
    </location>
</feature>
<dbReference type="EMBL" id="JAXIOK010000020">
    <property type="protein sequence ID" value="KAK4747216.1"/>
    <property type="molecule type" value="Genomic_DNA"/>
</dbReference>
<dbReference type="PANTHER" id="PTHR33373">
    <property type="entry name" value="OS07G0479600 PROTEIN"/>
    <property type="match status" value="1"/>
</dbReference>
<evidence type="ECO:0000256" key="1">
    <source>
        <dbReference type="SAM" id="MobiDB-lite"/>
    </source>
</evidence>
<name>A0AAN7JCX0_9MYRT</name>
<feature type="compositionally biased region" description="Polar residues" evidence="1">
    <location>
        <begin position="19"/>
        <end position="31"/>
    </location>
</feature>
<dbReference type="PANTHER" id="PTHR33373:SF1">
    <property type="entry name" value="DUF4050 DOMAIN-CONTAINING PROTEIN"/>
    <property type="match status" value="1"/>
</dbReference>
<sequence length="126" mass="13927">MENSAVQSRGSISSISTSNQTLDPNGALGSSGTPDFVNHGFILWNQTRQHWLGNKRSEPRLQHAREPKLSWNVTYQSVLGSNKPFPQPVPLGVRLPTAQIVSSYSSAISLLNWLSHRLFGCNKGRK</sequence>
<feature type="domain" description="Gag1-like clamp" evidence="2">
    <location>
        <begin position="6"/>
        <end position="67"/>
    </location>
</feature>
<dbReference type="Proteomes" id="UP001345219">
    <property type="component" value="Chromosome 20"/>
</dbReference>
<evidence type="ECO:0000313" key="4">
    <source>
        <dbReference type="Proteomes" id="UP001345219"/>
    </source>
</evidence>
<protein>
    <recommendedName>
        <fullName evidence="2">Gag1-like clamp domain-containing protein</fullName>
    </recommendedName>
</protein>
<gene>
    <name evidence="3" type="ORF">SAY87_026253</name>
</gene>
<evidence type="ECO:0000313" key="3">
    <source>
        <dbReference type="EMBL" id="KAK4747216.1"/>
    </source>
</evidence>
<accession>A0AAN7JCX0</accession>
<organism evidence="3 4">
    <name type="scientific">Trapa incisa</name>
    <dbReference type="NCBI Taxonomy" id="236973"/>
    <lineage>
        <taxon>Eukaryota</taxon>
        <taxon>Viridiplantae</taxon>
        <taxon>Streptophyta</taxon>
        <taxon>Embryophyta</taxon>
        <taxon>Tracheophyta</taxon>
        <taxon>Spermatophyta</taxon>
        <taxon>Magnoliopsida</taxon>
        <taxon>eudicotyledons</taxon>
        <taxon>Gunneridae</taxon>
        <taxon>Pentapetalae</taxon>
        <taxon>rosids</taxon>
        <taxon>malvids</taxon>
        <taxon>Myrtales</taxon>
        <taxon>Lythraceae</taxon>
        <taxon>Trapa</taxon>
    </lineage>
</organism>
<reference evidence="3 4" key="1">
    <citation type="journal article" date="2023" name="Hortic Res">
        <title>Pangenome of water caltrop reveals structural variations and asymmetric subgenome divergence after allopolyploidization.</title>
        <authorList>
            <person name="Zhang X."/>
            <person name="Chen Y."/>
            <person name="Wang L."/>
            <person name="Yuan Y."/>
            <person name="Fang M."/>
            <person name="Shi L."/>
            <person name="Lu R."/>
            <person name="Comes H.P."/>
            <person name="Ma Y."/>
            <person name="Chen Y."/>
            <person name="Huang G."/>
            <person name="Zhou Y."/>
            <person name="Zheng Z."/>
            <person name="Qiu Y."/>
        </authorList>
    </citation>
    <scope>NUCLEOTIDE SEQUENCE [LARGE SCALE GENOMIC DNA]</scope>
    <source>
        <tissue evidence="3">Roots</tissue>
    </source>
</reference>
<keyword evidence="4" id="KW-1185">Reference proteome</keyword>
<dbReference type="Pfam" id="PF13259">
    <property type="entry name" value="clamp_Gag1-like"/>
    <property type="match status" value="1"/>
</dbReference>
<proteinExistence type="predicted"/>